<gene>
    <name evidence="3" type="ORF">ACFFIT_07515</name>
</gene>
<sequence>MQTPLIHPFWDKTTSTFCYVVYDKEGGNAAVIDSVLDYDPKSGRTSTLHADEVIEFINYNRLTVEWILETHAHADHLSAASYLKSRLGGKIAIGENIKAVQKIFKQVFNLEKAFLPDGSQFDYLLKDGEKITIGELELEVISVPGHTPADMAYKIADTIFVGDSLFMPDVGSARCDFPGGSAAMLWDSI</sequence>
<keyword evidence="4" id="KW-1185">Reference proteome</keyword>
<accession>A0ABV6CAD9</accession>
<dbReference type="Proteomes" id="UP001589758">
    <property type="component" value="Unassembled WGS sequence"/>
</dbReference>
<dbReference type="EMBL" id="JBHLXE010000085">
    <property type="protein sequence ID" value="MFC0179934.1"/>
    <property type="molecule type" value="Genomic_DNA"/>
</dbReference>
<reference evidence="3 4" key="1">
    <citation type="submission" date="2024-09" db="EMBL/GenBank/DDBJ databases">
        <authorList>
            <person name="Sun Q."/>
            <person name="Mori K."/>
        </authorList>
    </citation>
    <scope>NUCLEOTIDE SEQUENCE [LARGE SCALE GENOMIC DNA]</scope>
    <source>
        <strain evidence="3 4">CCM 8545</strain>
    </source>
</reference>
<comment type="caution">
    <text evidence="3">The sequence shown here is derived from an EMBL/GenBank/DDBJ whole genome shotgun (WGS) entry which is preliminary data.</text>
</comment>
<dbReference type="Pfam" id="PF00753">
    <property type="entry name" value="Lactamase_B"/>
    <property type="match status" value="1"/>
</dbReference>
<dbReference type="SUPFAM" id="SSF56281">
    <property type="entry name" value="Metallo-hydrolase/oxidoreductase"/>
    <property type="match status" value="1"/>
</dbReference>
<evidence type="ECO:0000259" key="2">
    <source>
        <dbReference type="SMART" id="SM00849"/>
    </source>
</evidence>
<dbReference type="CDD" id="cd07724">
    <property type="entry name" value="POD-like_MBL-fold"/>
    <property type="match status" value="1"/>
</dbReference>
<evidence type="ECO:0000256" key="1">
    <source>
        <dbReference type="ARBA" id="ARBA00022723"/>
    </source>
</evidence>
<protein>
    <submittedName>
        <fullName evidence="3">MBL fold metallo-hydrolase</fullName>
    </submittedName>
</protein>
<dbReference type="Gene3D" id="3.60.15.10">
    <property type="entry name" value="Ribonuclease Z/Hydroxyacylglutathione hydrolase-like"/>
    <property type="match status" value="1"/>
</dbReference>
<organism evidence="3 4">
    <name type="scientific">Thorsellia kenyensis</name>
    <dbReference type="NCBI Taxonomy" id="1549888"/>
    <lineage>
        <taxon>Bacteria</taxon>
        <taxon>Pseudomonadati</taxon>
        <taxon>Pseudomonadota</taxon>
        <taxon>Gammaproteobacteria</taxon>
        <taxon>Enterobacterales</taxon>
        <taxon>Thorselliaceae</taxon>
        <taxon>Thorsellia</taxon>
    </lineage>
</organism>
<proteinExistence type="predicted"/>
<dbReference type="SMART" id="SM00849">
    <property type="entry name" value="Lactamase_B"/>
    <property type="match status" value="1"/>
</dbReference>
<keyword evidence="1" id="KW-0479">Metal-binding</keyword>
<name>A0ABV6CAD9_9GAMM</name>
<dbReference type="InterPro" id="IPR044528">
    <property type="entry name" value="POD-like_MBL-fold"/>
</dbReference>
<evidence type="ECO:0000313" key="3">
    <source>
        <dbReference type="EMBL" id="MFC0179934.1"/>
    </source>
</evidence>
<evidence type="ECO:0000313" key="4">
    <source>
        <dbReference type="Proteomes" id="UP001589758"/>
    </source>
</evidence>
<dbReference type="PANTHER" id="PTHR43084">
    <property type="entry name" value="PERSULFIDE DIOXYGENASE ETHE1"/>
    <property type="match status" value="1"/>
</dbReference>
<dbReference type="PANTHER" id="PTHR43084:SF1">
    <property type="entry name" value="PERSULFIDE DIOXYGENASE ETHE1, MITOCHONDRIAL"/>
    <property type="match status" value="1"/>
</dbReference>
<dbReference type="InterPro" id="IPR001279">
    <property type="entry name" value="Metallo-B-lactamas"/>
</dbReference>
<dbReference type="RefSeq" id="WP_385877048.1">
    <property type="nucleotide sequence ID" value="NZ_JBHLXE010000085.1"/>
</dbReference>
<dbReference type="InterPro" id="IPR051682">
    <property type="entry name" value="Mito_Persulfide_Diox"/>
</dbReference>
<feature type="domain" description="Metallo-beta-lactamase" evidence="2">
    <location>
        <begin position="15"/>
        <end position="189"/>
    </location>
</feature>
<dbReference type="InterPro" id="IPR036866">
    <property type="entry name" value="RibonucZ/Hydroxyglut_hydro"/>
</dbReference>